<evidence type="ECO:0000313" key="4">
    <source>
        <dbReference type="Proteomes" id="UP001328107"/>
    </source>
</evidence>
<comment type="caution">
    <text evidence="3">The sequence shown here is derived from an EMBL/GenBank/DDBJ whole genome shotgun (WGS) entry which is preliminary data.</text>
</comment>
<dbReference type="InterPro" id="IPR036322">
    <property type="entry name" value="WD40_repeat_dom_sf"/>
</dbReference>
<name>A0AAN5I6X2_9BILA</name>
<dbReference type="GO" id="GO:0005737">
    <property type="term" value="C:cytoplasm"/>
    <property type="evidence" value="ECO:0007669"/>
    <property type="project" value="UniProtKB-SubCell"/>
</dbReference>
<dbReference type="GO" id="GO:0031931">
    <property type="term" value="C:TORC1 complex"/>
    <property type="evidence" value="ECO:0007669"/>
    <property type="project" value="UniProtKB-UniRule"/>
</dbReference>
<dbReference type="SMART" id="SM00320">
    <property type="entry name" value="WD40"/>
    <property type="match status" value="6"/>
</dbReference>
<evidence type="ECO:0000256" key="1">
    <source>
        <dbReference type="ARBA" id="ARBA00009890"/>
    </source>
</evidence>
<dbReference type="InterPro" id="IPR037588">
    <property type="entry name" value="MLST8"/>
</dbReference>
<keyword evidence="4" id="KW-1185">Reference proteome</keyword>
<keyword evidence="2" id="KW-0963">Cytoplasm</keyword>
<dbReference type="GO" id="GO:0031932">
    <property type="term" value="C:TORC2 complex"/>
    <property type="evidence" value="ECO:0007669"/>
    <property type="project" value="UniProtKB-UniRule"/>
</dbReference>
<sequence length="318" mass="34778">FKMNSRSFAVSASYDPCIKYWDLVRGKNIGTIPHPESQINCLSMTDNGSQIGVGSWQRVAIFDAETMAPSPLLAFESLAKNITAVGFQSEGRWMFTGGEDETCRIFDMRVCQLICQKMCTITSSVQCVVLHPNQCELFFSDNGGGVYCWDLRAGTHESLPVAMIPSHFVTSLSIHPSGHTLYGVTSQGTVLRWNLRGEGKTDGLCEGEGSRTTSPTPYSLFGTGYALSCNVSPDGRLIAVSSSSSKVLILDSKNLDVENELSIGASWIWNTAFCSDSSKLLMGGEKRLHLVDVTTSRPLMMYEGHVKPITALAIYDHF</sequence>
<comment type="similarity">
    <text evidence="1 2">Belongs to the WD repeat LST8 family.</text>
</comment>
<reference evidence="4" key="1">
    <citation type="submission" date="2022-10" db="EMBL/GenBank/DDBJ databases">
        <title>Genome assembly of Pristionchus species.</title>
        <authorList>
            <person name="Yoshida K."/>
            <person name="Sommer R.J."/>
        </authorList>
    </citation>
    <scope>NUCLEOTIDE SEQUENCE [LARGE SCALE GENOMIC DNA]</scope>
    <source>
        <strain evidence="4">RS5460</strain>
    </source>
</reference>
<dbReference type="AlphaFoldDB" id="A0AAN5I6X2"/>
<evidence type="ECO:0000256" key="2">
    <source>
        <dbReference type="RuleBase" id="RU369068"/>
    </source>
</evidence>
<keyword evidence="2" id="KW-0677">Repeat</keyword>
<dbReference type="SUPFAM" id="SSF50978">
    <property type="entry name" value="WD40 repeat-like"/>
    <property type="match status" value="1"/>
</dbReference>
<gene>
    <name evidence="3" type="ORF">PMAYCL1PPCAC_23909</name>
</gene>
<dbReference type="PANTHER" id="PTHR19842">
    <property type="entry name" value="G BETA-LIKE PROTEIN GBL"/>
    <property type="match status" value="1"/>
</dbReference>
<feature type="non-terminal residue" evidence="3">
    <location>
        <position position="1"/>
    </location>
</feature>
<evidence type="ECO:0000313" key="3">
    <source>
        <dbReference type="EMBL" id="GMR53714.1"/>
    </source>
</evidence>
<dbReference type="Proteomes" id="UP001328107">
    <property type="component" value="Unassembled WGS sequence"/>
</dbReference>
<organism evidence="3 4">
    <name type="scientific">Pristionchus mayeri</name>
    <dbReference type="NCBI Taxonomy" id="1317129"/>
    <lineage>
        <taxon>Eukaryota</taxon>
        <taxon>Metazoa</taxon>
        <taxon>Ecdysozoa</taxon>
        <taxon>Nematoda</taxon>
        <taxon>Chromadorea</taxon>
        <taxon>Rhabditida</taxon>
        <taxon>Rhabditina</taxon>
        <taxon>Diplogasteromorpha</taxon>
        <taxon>Diplogasteroidea</taxon>
        <taxon>Neodiplogasteridae</taxon>
        <taxon>Pristionchus</taxon>
    </lineage>
</organism>
<dbReference type="PANTHER" id="PTHR19842:SF0">
    <property type="entry name" value="TARGET OF RAPAMYCIN COMPLEX SUBUNIT LST8"/>
    <property type="match status" value="1"/>
</dbReference>
<dbReference type="GO" id="GO:0031929">
    <property type="term" value="P:TOR signaling"/>
    <property type="evidence" value="ECO:0007669"/>
    <property type="project" value="UniProtKB-UniRule"/>
</dbReference>
<keyword evidence="2" id="KW-0853">WD repeat</keyword>
<dbReference type="Gene3D" id="2.130.10.10">
    <property type="entry name" value="YVTN repeat-like/Quinoprotein amine dehydrogenase"/>
    <property type="match status" value="1"/>
</dbReference>
<protein>
    <recommendedName>
        <fullName evidence="2">Target of rapamycin complex subunit lst8</fullName>
        <shortName evidence="2">TORC subunit lst8</shortName>
    </recommendedName>
</protein>
<dbReference type="EMBL" id="BTRK01000005">
    <property type="protein sequence ID" value="GMR53714.1"/>
    <property type="molecule type" value="Genomic_DNA"/>
</dbReference>
<dbReference type="InterPro" id="IPR001680">
    <property type="entry name" value="WD40_rpt"/>
</dbReference>
<accession>A0AAN5I6X2</accession>
<dbReference type="InterPro" id="IPR015943">
    <property type="entry name" value="WD40/YVTN_repeat-like_dom_sf"/>
</dbReference>
<comment type="subcellular location">
    <subcellularLocation>
        <location evidence="2">Cytoplasm</location>
    </subcellularLocation>
</comment>
<comment type="function">
    <text evidence="2">Subunit of TORC1 and TORC2, which regulate cell growth and survival in response to nutrient and hormonal signals.</text>
</comment>
<proteinExistence type="inferred from homology"/>
<comment type="subunit">
    <text evidence="2">Part of TORC1 complex. Part of the TORC2 complex.</text>
</comment>
<dbReference type="GO" id="GO:0032956">
    <property type="term" value="P:regulation of actin cytoskeleton organization"/>
    <property type="evidence" value="ECO:0007669"/>
    <property type="project" value="TreeGrafter"/>
</dbReference>
<dbReference type="Pfam" id="PF00400">
    <property type="entry name" value="WD40"/>
    <property type="match status" value="1"/>
</dbReference>